<dbReference type="Pfam" id="PF07110">
    <property type="entry name" value="EthD"/>
    <property type="match status" value="2"/>
</dbReference>
<dbReference type="AlphaFoldDB" id="A0A327KS77"/>
<feature type="domain" description="EthD" evidence="1">
    <location>
        <begin position="131"/>
        <end position="200"/>
    </location>
</feature>
<protein>
    <submittedName>
        <fullName evidence="2">Ethyl tert-butyl ether degradation protein EthD</fullName>
    </submittedName>
</protein>
<dbReference type="EMBL" id="NPEU01000011">
    <property type="protein sequence ID" value="RAI41709.1"/>
    <property type="molecule type" value="Genomic_DNA"/>
</dbReference>
<dbReference type="Proteomes" id="UP000248863">
    <property type="component" value="Unassembled WGS sequence"/>
</dbReference>
<accession>A0A327KS77</accession>
<gene>
    <name evidence="2" type="ORF">CH338_02255</name>
</gene>
<organism evidence="2 3">
    <name type="scientific">Rhodoplanes elegans</name>
    <dbReference type="NCBI Taxonomy" id="29408"/>
    <lineage>
        <taxon>Bacteria</taxon>
        <taxon>Pseudomonadati</taxon>
        <taxon>Pseudomonadota</taxon>
        <taxon>Alphaproteobacteria</taxon>
        <taxon>Hyphomicrobiales</taxon>
        <taxon>Nitrobacteraceae</taxon>
        <taxon>Rhodoplanes</taxon>
    </lineage>
</organism>
<name>A0A327KS77_9BRAD</name>
<feature type="domain" description="EthD" evidence="1">
    <location>
        <begin position="11"/>
        <end position="94"/>
    </location>
</feature>
<dbReference type="InterPro" id="IPR011008">
    <property type="entry name" value="Dimeric_a/b-barrel"/>
</dbReference>
<dbReference type="Gene3D" id="3.30.70.100">
    <property type="match status" value="2"/>
</dbReference>
<dbReference type="SUPFAM" id="SSF54909">
    <property type="entry name" value="Dimeric alpha+beta barrel"/>
    <property type="match status" value="2"/>
</dbReference>
<proteinExistence type="predicted"/>
<dbReference type="RefSeq" id="WP_111355413.1">
    <property type="nucleotide sequence ID" value="NZ_NHSK01000048.1"/>
</dbReference>
<comment type="caution">
    <text evidence="2">The sequence shown here is derived from an EMBL/GenBank/DDBJ whole genome shotgun (WGS) entry which is preliminary data.</text>
</comment>
<dbReference type="InterPro" id="IPR009799">
    <property type="entry name" value="EthD_dom"/>
</dbReference>
<dbReference type="NCBIfam" id="TIGR02118">
    <property type="entry name" value="EthD family reductase"/>
    <property type="match status" value="1"/>
</dbReference>
<evidence type="ECO:0000313" key="3">
    <source>
        <dbReference type="Proteomes" id="UP000248863"/>
    </source>
</evidence>
<keyword evidence="3" id="KW-1185">Reference proteome</keyword>
<evidence type="ECO:0000259" key="1">
    <source>
        <dbReference type="Pfam" id="PF07110"/>
    </source>
</evidence>
<dbReference type="GO" id="GO:0016491">
    <property type="term" value="F:oxidoreductase activity"/>
    <property type="evidence" value="ECO:0007669"/>
    <property type="project" value="InterPro"/>
</dbReference>
<evidence type="ECO:0000313" key="2">
    <source>
        <dbReference type="EMBL" id="RAI41709.1"/>
    </source>
</evidence>
<dbReference type="OrthoDB" id="6369070at2"/>
<reference evidence="2 3" key="1">
    <citation type="submission" date="2017-07" db="EMBL/GenBank/DDBJ databases">
        <title>Draft Genome Sequences of Select Purple Nonsulfur Bacteria.</title>
        <authorList>
            <person name="Lasarre B."/>
            <person name="Mckinlay J.B."/>
        </authorList>
    </citation>
    <scope>NUCLEOTIDE SEQUENCE [LARGE SCALE GENOMIC DNA]</scope>
    <source>
        <strain evidence="2 3">DSM 11907</strain>
    </source>
</reference>
<sequence length="232" mass="26088">MIHQFIFASPKPGMTEAAFQRYWVEEHAVRYASRIAQIRKYKVDTRVARPGDSAEPLWSGVAEIWLANETEQLASLQSPEFIDGARADEPRWAAFWRTLALDTTAHLLLPGPAEARDTTLALLLVLTKRREGLPLGDFRSHMLGTHAALAAALPGLRRYQQGHVRDGAYAIGEAPLDCVEQLWFDDRDAALAAETSIEGAMLASDWRRCAEPRFLHRLVVREHWIIGPEPRS</sequence>